<evidence type="ECO:0000313" key="17">
    <source>
        <dbReference type="Proteomes" id="UP000192578"/>
    </source>
</evidence>
<protein>
    <recommendedName>
        <fullName evidence="2">guanylate cyclase</fullName>
        <ecNumber evidence="2">4.6.1.2</ecNumber>
    </recommendedName>
</protein>
<dbReference type="GO" id="GO:0005886">
    <property type="term" value="C:plasma membrane"/>
    <property type="evidence" value="ECO:0007669"/>
    <property type="project" value="TreeGrafter"/>
</dbReference>
<dbReference type="GO" id="GO:0001653">
    <property type="term" value="F:peptide receptor activity"/>
    <property type="evidence" value="ECO:0007669"/>
    <property type="project" value="TreeGrafter"/>
</dbReference>
<evidence type="ECO:0000256" key="10">
    <source>
        <dbReference type="ARBA" id="ARBA00023180"/>
    </source>
</evidence>
<keyword evidence="7" id="KW-0342">GTP-binding</keyword>
<dbReference type="InterPro" id="IPR050401">
    <property type="entry name" value="Cyclic_nucleotide_synthase"/>
</dbReference>
<evidence type="ECO:0000256" key="14">
    <source>
        <dbReference type="SAM" id="Phobius"/>
    </source>
</evidence>
<evidence type="ECO:0000256" key="13">
    <source>
        <dbReference type="SAM" id="MobiDB-lite"/>
    </source>
</evidence>
<keyword evidence="6 14" id="KW-1133">Transmembrane helix</keyword>
<dbReference type="GO" id="GO:0004383">
    <property type="term" value="F:guanylate cyclase activity"/>
    <property type="evidence" value="ECO:0007669"/>
    <property type="project" value="UniProtKB-EC"/>
</dbReference>
<keyword evidence="5" id="KW-0547">Nucleotide-binding</keyword>
<keyword evidence="17" id="KW-1185">Reference proteome</keyword>
<dbReference type="InterPro" id="IPR001054">
    <property type="entry name" value="A/G_cyclase"/>
</dbReference>
<evidence type="ECO:0000256" key="9">
    <source>
        <dbReference type="ARBA" id="ARBA00023170"/>
    </source>
</evidence>
<dbReference type="FunFam" id="3.30.70.1230:FF:000004">
    <property type="entry name" value="Guanylate cyclase"/>
    <property type="match status" value="1"/>
</dbReference>
<accession>A0A1W0WKB1</accession>
<keyword evidence="11" id="KW-0456">Lyase</keyword>
<dbReference type="AlphaFoldDB" id="A0A1W0WKB1"/>
<dbReference type="Pfam" id="PF00211">
    <property type="entry name" value="Guanylate_cyc"/>
    <property type="match status" value="1"/>
</dbReference>
<sequence length="704" mass="77876">MPKSGRPLTPRKMGASRRNNTHRNGHLDVDDDAVPADVPGSDHEKPQATQLQVIAKGKRSSEEGLHQRRSTMSVQFDPRPPLIITPKTPVADDDAARNIFARQSTSKEGEEDDPTGKLFAMGKSSPRSRILKLVVILALPTAVVFVQCGLMISRAVQRTTLHSEAISGVLYLQEATNLISSLEQERRALTISLTKNSTRIPQDEFILAINKTDTAIAHYFAALIPESARDVQAKLWSRPSLRHANQTLRFTDLRWYSNTIRDLLGLIPKNILLTSDDVGLLWKELVSLELLALIKNNLMLQQDLTIALLSIRNSADTESIRGLAENRSEIQILFKLSLKYSDLSNSRDTNVSLLMSDASLLSKLDYIDHLLDDATNSSTSGIQLAPYITLPDAMDLTNSILDIIDALAYDCFDRINQTSKNQAAIVYNENALAFAILAVVSLVFPVLGAVYIRSVSTMSEVISAYAGDMMVKSAELSFEKKRTDTLLVQMLPQAVAQCLVNNQPVPTESFDSVSVYFSDIVDFDSLAATYEPLELIDLLNTLYTIFDTEIDNYDVYKVETIGDAYMVASGLPNRNGNRHAGELASLALCLMSTATTFELPSHRGRQLLLRIGIHSGPCVACVIGLKMPRYCLFGDTVNTASRMESSGKALRIHVSSSTKEILDELQYFHCISRGHIEVKGKGSMHTWWVVGRDGLDFRIDLAET</sequence>
<dbReference type="CDD" id="cd07302">
    <property type="entry name" value="CHD"/>
    <property type="match status" value="1"/>
</dbReference>
<dbReference type="PANTHER" id="PTHR11920">
    <property type="entry name" value="GUANYLYL CYCLASE"/>
    <property type="match status" value="1"/>
</dbReference>
<dbReference type="SMART" id="SM00044">
    <property type="entry name" value="CYCc"/>
    <property type="match status" value="1"/>
</dbReference>
<evidence type="ECO:0000256" key="6">
    <source>
        <dbReference type="ARBA" id="ARBA00022989"/>
    </source>
</evidence>
<evidence type="ECO:0000256" key="1">
    <source>
        <dbReference type="ARBA" id="ARBA00004479"/>
    </source>
</evidence>
<reference evidence="17" key="1">
    <citation type="submission" date="2017-01" db="EMBL/GenBank/DDBJ databases">
        <title>Comparative genomics of anhydrobiosis in the tardigrade Hypsibius dujardini.</title>
        <authorList>
            <person name="Yoshida Y."/>
            <person name="Koutsovoulos G."/>
            <person name="Laetsch D."/>
            <person name="Stevens L."/>
            <person name="Kumar S."/>
            <person name="Horikawa D."/>
            <person name="Ishino K."/>
            <person name="Komine S."/>
            <person name="Tomita M."/>
            <person name="Blaxter M."/>
            <person name="Arakawa K."/>
        </authorList>
    </citation>
    <scope>NUCLEOTIDE SEQUENCE [LARGE SCALE GENOMIC DNA]</scope>
    <source>
        <strain evidence="17">Z151</strain>
    </source>
</reference>
<evidence type="ECO:0000256" key="4">
    <source>
        <dbReference type="ARBA" id="ARBA00022729"/>
    </source>
</evidence>
<evidence type="ECO:0000256" key="5">
    <source>
        <dbReference type="ARBA" id="ARBA00022741"/>
    </source>
</evidence>
<evidence type="ECO:0000256" key="11">
    <source>
        <dbReference type="ARBA" id="ARBA00023239"/>
    </source>
</evidence>
<dbReference type="SUPFAM" id="SSF55073">
    <property type="entry name" value="Nucleotide cyclase"/>
    <property type="match status" value="1"/>
</dbReference>
<dbReference type="GO" id="GO:0004016">
    <property type="term" value="F:adenylate cyclase activity"/>
    <property type="evidence" value="ECO:0007669"/>
    <property type="project" value="TreeGrafter"/>
</dbReference>
<feature type="transmembrane region" description="Helical" evidence="14">
    <location>
        <begin position="130"/>
        <end position="152"/>
    </location>
</feature>
<comment type="caution">
    <text evidence="16">The sequence shown here is derived from an EMBL/GenBank/DDBJ whole genome shotgun (WGS) entry which is preliminary data.</text>
</comment>
<feature type="region of interest" description="Disordered" evidence="13">
    <location>
        <begin position="101"/>
        <end position="121"/>
    </location>
</feature>
<dbReference type="InterPro" id="IPR013587">
    <property type="entry name" value="Nitrate/nitrite_sensing"/>
</dbReference>
<dbReference type="GO" id="GO:0007168">
    <property type="term" value="P:receptor guanylyl cyclase signaling pathway"/>
    <property type="evidence" value="ECO:0007669"/>
    <property type="project" value="TreeGrafter"/>
</dbReference>
<evidence type="ECO:0000256" key="2">
    <source>
        <dbReference type="ARBA" id="ARBA00012202"/>
    </source>
</evidence>
<evidence type="ECO:0000259" key="15">
    <source>
        <dbReference type="PROSITE" id="PS50125"/>
    </source>
</evidence>
<dbReference type="EC" id="4.6.1.2" evidence="2"/>
<dbReference type="Gene3D" id="6.10.250.780">
    <property type="match status" value="1"/>
</dbReference>
<dbReference type="GO" id="GO:0005525">
    <property type="term" value="F:GTP binding"/>
    <property type="evidence" value="ECO:0007669"/>
    <property type="project" value="UniProtKB-KW"/>
</dbReference>
<dbReference type="PANTHER" id="PTHR11920:SF335">
    <property type="entry name" value="GUANYLATE CYCLASE"/>
    <property type="match status" value="1"/>
</dbReference>
<keyword evidence="9 16" id="KW-0675">Receptor</keyword>
<evidence type="ECO:0000313" key="16">
    <source>
        <dbReference type="EMBL" id="OQV15634.1"/>
    </source>
</evidence>
<evidence type="ECO:0000256" key="8">
    <source>
        <dbReference type="ARBA" id="ARBA00023136"/>
    </source>
</evidence>
<proteinExistence type="predicted"/>
<feature type="region of interest" description="Disordered" evidence="13">
    <location>
        <begin position="1"/>
        <end position="89"/>
    </location>
</feature>
<name>A0A1W0WKB1_HYPEX</name>
<dbReference type="Proteomes" id="UP000192578">
    <property type="component" value="Unassembled WGS sequence"/>
</dbReference>
<organism evidence="16 17">
    <name type="scientific">Hypsibius exemplaris</name>
    <name type="common">Freshwater tardigrade</name>
    <dbReference type="NCBI Taxonomy" id="2072580"/>
    <lineage>
        <taxon>Eukaryota</taxon>
        <taxon>Metazoa</taxon>
        <taxon>Ecdysozoa</taxon>
        <taxon>Tardigrada</taxon>
        <taxon>Eutardigrada</taxon>
        <taxon>Parachela</taxon>
        <taxon>Hypsibioidea</taxon>
        <taxon>Hypsibiidae</taxon>
        <taxon>Hypsibius</taxon>
    </lineage>
</organism>
<dbReference type="InterPro" id="IPR029787">
    <property type="entry name" value="Nucleotide_cyclase"/>
</dbReference>
<dbReference type="Gene3D" id="3.30.70.1230">
    <property type="entry name" value="Nucleotide cyclase"/>
    <property type="match status" value="1"/>
</dbReference>
<keyword evidence="10" id="KW-0325">Glycoprotein</keyword>
<evidence type="ECO:0000256" key="3">
    <source>
        <dbReference type="ARBA" id="ARBA00022692"/>
    </source>
</evidence>
<gene>
    <name evidence="16" type="ORF">BV898_10221</name>
</gene>
<keyword evidence="8 14" id="KW-0472">Membrane</keyword>
<dbReference type="EMBL" id="MTYJ01000086">
    <property type="protein sequence ID" value="OQV15634.1"/>
    <property type="molecule type" value="Genomic_DNA"/>
</dbReference>
<evidence type="ECO:0000256" key="7">
    <source>
        <dbReference type="ARBA" id="ARBA00023134"/>
    </source>
</evidence>
<dbReference type="Pfam" id="PF08376">
    <property type="entry name" value="NIT"/>
    <property type="match status" value="1"/>
</dbReference>
<keyword evidence="3 14" id="KW-0812">Transmembrane</keyword>
<keyword evidence="4" id="KW-0732">Signal</keyword>
<keyword evidence="12" id="KW-0141">cGMP biosynthesis</keyword>
<dbReference type="PROSITE" id="PS50125">
    <property type="entry name" value="GUANYLATE_CYCLASE_2"/>
    <property type="match status" value="1"/>
</dbReference>
<comment type="subcellular location">
    <subcellularLocation>
        <location evidence="1">Membrane</location>
        <topology evidence="1">Single-pass type I membrane protein</topology>
    </subcellularLocation>
</comment>
<dbReference type="GO" id="GO:0035556">
    <property type="term" value="P:intracellular signal transduction"/>
    <property type="evidence" value="ECO:0007669"/>
    <property type="project" value="InterPro"/>
</dbReference>
<dbReference type="OrthoDB" id="60033at2759"/>
<evidence type="ECO:0000256" key="12">
    <source>
        <dbReference type="ARBA" id="ARBA00023293"/>
    </source>
</evidence>
<feature type="transmembrane region" description="Helical" evidence="14">
    <location>
        <begin position="431"/>
        <end position="452"/>
    </location>
</feature>
<feature type="domain" description="Guanylate cyclase" evidence="15">
    <location>
        <begin position="514"/>
        <end position="644"/>
    </location>
</feature>